<organism evidence="2 3">
    <name type="scientific">Penicillium alfredii</name>
    <dbReference type="NCBI Taxonomy" id="1506179"/>
    <lineage>
        <taxon>Eukaryota</taxon>
        <taxon>Fungi</taxon>
        <taxon>Dikarya</taxon>
        <taxon>Ascomycota</taxon>
        <taxon>Pezizomycotina</taxon>
        <taxon>Eurotiomycetes</taxon>
        <taxon>Eurotiomycetidae</taxon>
        <taxon>Eurotiales</taxon>
        <taxon>Aspergillaceae</taxon>
        <taxon>Penicillium</taxon>
    </lineage>
</organism>
<dbReference type="Gene3D" id="3.40.47.10">
    <property type="match status" value="1"/>
</dbReference>
<gene>
    <name evidence="2" type="ORF">NUU61_001708</name>
</gene>
<dbReference type="AlphaFoldDB" id="A0A9W9FQ27"/>
<accession>A0A9W9FQ27</accession>
<dbReference type="InterPro" id="IPR014030">
    <property type="entry name" value="Ketoacyl_synth_N"/>
</dbReference>
<dbReference type="RefSeq" id="XP_056513357.1">
    <property type="nucleotide sequence ID" value="XM_056652290.1"/>
</dbReference>
<evidence type="ECO:0000313" key="2">
    <source>
        <dbReference type="EMBL" id="KAJ5104361.1"/>
    </source>
</evidence>
<name>A0A9W9FQ27_9EURO</name>
<dbReference type="GO" id="GO:0016746">
    <property type="term" value="F:acyltransferase activity"/>
    <property type="evidence" value="ECO:0007669"/>
    <property type="project" value="InterPro"/>
</dbReference>
<dbReference type="InterPro" id="IPR016039">
    <property type="entry name" value="Thiolase-like"/>
</dbReference>
<protein>
    <recommendedName>
        <fullName evidence="1">Beta-ketoacyl synthase-like N-terminal domain-containing protein</fullName>
    </recommendedName>
</protein>
<reference evidence="2" key="2">
    <citation type="journal article" date="2023" name="IMA Fungus">
        <title>Comparative genomic study of the Penicillium genus elucidates a diverse pangenome and 15 lateral gene transfer events.</title>
        <authorList>
            <person name="Petersen C."/>
            <person name="Sorensen T."/>
            <person name="Nielsen M.R."/>
            <person name="Sondergaard T.E."/>
            <person name="Sorensen J.L."/>
            <person name="Fitzpatrick D.A."/>
            <person name="Frisvad J.C."/>
            <person name="Nielsen K.L."/>
        </authorList>
    </citation>
    <scope>NUCLEOTIDE SEQUENCE</scope>
    <source>
        <strain evidence="2">IBT 34128</strain>
    </source>
</reference>
<feature type="domain" description="Beta-ketoacyl synthase-like N-terminal" evidence="1">
    <location>
        <begin position="14"/>
        <end position="56"/>
    </location>
</feature>
<dbReference type="Pfam" id="PF00109">
    <property type="entry name" value="ketoacyl-synt"/>
    <property type="match status" value="1"/>
</dbReference>
<dbReference type="OrthoDB" id="329835at2759"/>
<dbReference type="GeneID" id="81391458"/>
<evidence type="ECO:0000259" key="1">
    <source>
        <dbReference type="Pfam" id="PF00109"/>
    </source>
</evidence>
<dbReference type="EMBL" id="JAPMSZ010000004">
    <property type="protein sequence ID" value="KAJ5104361.1"/>
    <property type="molecule type" value="Genomic_DNA"/>
</dbReference>
<comment type="caution">
    <text evidence="2">The sequence shown here is derived from an EMBL/GenBank/DDBJ whole genome shotgun (WGS) entry which is preliminary data.</text>
</comment>
<evidence type="ECO:0000313" key="3">
    <source>
        <dbReference type="Proteomes" id="UP001141434"/>
    </source>
</evidence>
<dbReference type="SUPFAM" id="SSF53901">
    <property type="entry name" value="Thiolase-like"/>
    <property type="match status" value="1"/>
</dbReference>
<dbReference type="Proteomes" id="UP001141434">
    <property type="component" value="Unassembled WGS sequence"/>
</dbReference>
<proteinExistence type="predicted"/>
<keyword evidence="3" id="KW-1185">Reference proteome</keyword>
<reference evidence="2" key="1">
    <citation type="submission" date="2022-11" db="EMBL/GenBank/DDBJ databases">
        <authorList>
            <person name="Petersen C."/>
        </authorList>
    </citation>
    <scope>NUCLEOTIDE SEQUENCE</scope>
    <source>
        <strain evidence="2">IBT 34128</strain>
    </source>
</reference>
<sequence>MSICHDNDFSCHGAVAVVGMACRLAGGNNSPEELWKTILGKIDASTDVPKMRWEHKN</sequence>